<dbReference type="Proteomes" id="UP000315403">
    <property type="component" value="Unassembled WGS sequence"/>
</dbReference>
<protein>
    <submittedName>
        <fullName evidence="1">Uncharacterized protein</fullName>
    </submittedName>
</protein>
<evidence type="ECO:0000313" key="2">
    <source>
        <dbReference type="Proteomes" id="UP000315403"/>
    </source>
</evidence>
<reference evidence="1 2" key="1">
    <citation type="submission" date="2019-03" db="EMBL/GenBank/DDBJ databases">
        <title>New insights into Acidothiobacillus thiooxidans sulfur metabolism through coupled gene expression, solution geochemistry, microscopy and spectroscopy analyses.</title>
        <authorList>
            <person name="Camacho D."/>
            <person name="Frazao R."/>
            <person name="Fouillen A."/>
            <person name="Nanci A."/>
            <person name="Lang B.F."/>
            <person name="Apte S.C."/>
            <person name="Baron C."/>
            <person name="Warren L.A."/>
        </authorList>
    </citation>
    <scope>NUCLEOTIDE SEQUENCE [LARGE SCALE GENOMIC DNA]</scope>
    <source>
        <strain evidence="1 2">ATCC 19377</strain>
    </source>
</reference>
<accession>A0A543PYR4</accession>
<organism evidence="1 2">
    <name type="scientific">Acidithiobacillus thiooxidans ATCC 19377</name>
    <dbReference type="NCBI Taxonomy" id="637390"/>
    <lineage>
        <taxon>Bacteria</taxon>
        <taxon>Pseudomonadati</taxon>
        <taxon>Pseudomonadota</taxon>
        <taxon>Acidithiobacillia</taxon>
        <taxon>Acidithiobacillales</taxon>
        <taxon>Acidithiobacillaceae</taxon>
        <taxon>Acidithiobacillus</taxon>
    </lineage>
</organism>
<sequence length="49" mass="5339">MLDTALDDGYTAMAADQEREAEAQAWCNALLADMTAVETTILIHLGMPR</sequence>
<name>A0A543PYR4_ACITH</name>
<comment type="caution">
    <text evidence="1">The sequence shown here is derived from an EMBL/GenBank/DDBJ whole genome shotgun (WGS) entry which is preliminary data.</text>
</comment>
<evidence type="ECO:0000313" key="1">
    <source>
        <dbReference type="EMBL" id="TQN49225.1"/>
    </source>
</evidence>
<dbReference type="EMBL" id="SZUV01000008">
    <property type="protein sequence ID" value="TQN49225.1"/>
    <property type="molecule type" value="Genomic_DNA"/>
</dbReference>
<gene>
    <name evidence="1" type="ORF">DLNHIDIE_03475</name>
</gene>
<dbReference type="AlphaFoldDB" id="A0A543PYR4"/>
<proteinExistence type="predicted"/>